<evidence type="ECO:0000256" key="4">
    <source>
        <dbReference type="ARBA" id="ARBA00023002"/>
    </source>
</evidence>
<evidence type="ECO:0000256" key="3">
    <source>
        <dbReference type="ARBA" id="ARBA00022456"/>
    </source>
</evidence>
<dbReference type="Gene3D" id="1.10.1040.10">
    <property type="entry name" value="N-(1-d-carboxylethyl)-l-norvaline Dehydrogenase, domain 2"/>
    <property type="match status" value="1"/>
</dbReference>
<dbReference type="InterPro" id="IPR029154">
    <property type="entry name" value="HIBADH-like_NADP-bd"/>
</dbReference>
<reference evidence="9 10" key="1">
    <citation type="submission" date="2016-10" db="EMBL/GenBank/DDBJ databases">
        <authorList>
            <person name="Varghese N."/>
            <person name="Submissions S."/>
        </authorList>
    </citation>
    <scope>NUCLEOTIDE SEQUENCE [LARGE SCALE GENOMIC DNA]</scope>
    <source>
        <strain evidence="9 10">LMG 22274</strain>
    </source>
</reference>
<dbReference type="InterPro" id="IPR006115">
    <property type="entry name" value="6PGDH_NADP-bd"/>
</dbReference>
<name>A0AAQ1GD85_9BURK</name>
<evidence type="ECO:0000256" key="1">
    <source>
        <dbReference type="ARBA" id="ARBA00005023"/>
    </source>
</evidence>
<evidence type="ECO:0000256" key="5">
    <source>
        <dbReference type="ARBA" id="ARBA00023027"/>
    </source>
</evidence>
<dbReference type="AlphaFoldDB" id="A0AAQ1GD85"/>
<dbReference type="Pfam" id="PF03446">
    <property type="entry name" value="NAD_binding_2"/>
    <property type="match status" value="1"/>
</dbReference>
<feature type="domain" description="6-phosphogluconate dehydrogenase NADP-binding" evidence="7">
    <location>
        <begin position="4"/>
        <end position="162"/>
    </location>
</feature>
<dbReference type="InterPro" id="IPR008927">
    <property type="entry name" value="6-PGluconate_DH-like_C_sf"/>
</dbReference>
<keyword evidence="3" id="KW-0101">Branched-chain amino acid catabolism</keyword>
<evidence type="ECO:0000256" key="6">
    <source>
        <dbReference type="PIRSR" id="PIRSR000103-1"/>
    </source>
</evidence>
<dbReference type="RefSeq" id="WP_074982246.1">
    <property type="nucleotide sequence ID" value="NZ_CADFGN010000007.1"/>
</dbReference>
<dbReference type="EMBL" id="FNZM01000004">
    <property type="protein sequence ID" value="SEJ32338.1"/>
    <property type="molecule type" value="Genomic_DNA"/>
</dbReference>
<dbReference type="FunFam" id="1.10.1040.10:FF:000006">
    <property type="entry name" value="3-hydroxyisobutyrate dehydrogenase"/>
    <property type="match status" value="1"/>
</dbReference>
<dbReference type="InterPro" id="IPR013328">
    <property type="entry name" value="6PGD_dom2"/>
</dbReference>
<dbReference type="InterPro" id="IPR015815">
    <property type="entry name" value="HIBADH-related"/>
</dbReference>
<proteinExistence type="inferred from homology"/>
<comment type="caution">
    <text evidence="9">The sequence shown here is derived from an EMBL/GenBank/DDBJ whole genome shotgun (WGS) entry which is preliminary data.</text>
</comment>
<evidence type="ECO:0000259" key="7">
    <source>
        <dbReference type="Pfam" id="PF03446"/>
    </source>
</evidence>
<dbReference type="GO" id="GO:0050661">
    <property type="term" value="F:NADP binding"/>
    <property type="evidence" value="ECO:0007669"/>
    <property type="project" value="InterPro"/>
</dbReference>
<protein>
    <submittedName>
        <fullName evidence="9">3-hydroxyisobutyrate dehydrogenase</fullName>
    </submittedName>
</protein>
<dbReference type="SUPFAM" id="SSF51735">
    <property type="entry name" value="NAD(P)-binding Rossmann-fold domains"/>
    <property type="match status" value="1"/>
</dbReference>
<feature type="active site" evidence="6">
    <location>
        <position position="171"/>
    </location>
</feature>
<feature type="domain" description="3-hydroxyisobutyrate dehydrogenase-like NAD-binding" evidence="8">
    <location>
        <begin position="165"/>
        <end position="289"/>
    </location>
</feature>
<keyword evidence="4" id="KW-0560">Oxidoreductase</keyword>
<accession>A0AAQ1GD85</accession>
<dbReference type="InterPro" id="IPR036291">
    <property type="entry name" value="NAD(P)-bd_dom_sf"/>
</dbReference>
<dbReference type="InterPro" id="IPR011548">
    <property type="entry name" value="HIBADH"/>
</dbReference>
<dbReference type="GO" id="GO:0051287">
    <property type="term" value="F:NAD binding"/>
    <property type="evidence" value="ECO:0007669"/>
    <property type="project" value="InterPro"/>
</dbReference>
<keyword evidence="5" id="KW-0520">NAD</keyword>
<evidence type="ECO:0000256" key="2">
    <source>
        <dbReference type="ARBA" id="ARBA00009080"/>
    </source>
</evidence>
<sequence length="301" mass="31320">MISVGFIGIGNMGSPMVLNLLKAGHAVTVFDVNDAAYSQLMDAGVAVANSALEAAVGVDVVITMLPNDKIVGEMYLGEHGLIAHLDTRPLLIDCSTVSAEIARKVFQVALEKGFAFIDAPVSGGVMGARDGTLSFMVGGEKSVVEDASIILHAMGKRIFHAGQSGAGQIAKMCNNMLAAVLMAGTAEALALGSRNGVDPRALTEIINHSTGRNFMSEKWNPWPGVLSDAPSSHNYQGGFQVALMAKDLGLAMSNAQAHGATIPLGALVRNLLMLHQSQSEGAAKLDLSSIQLLFAPSLKAV</sequence>
<gene>
    <name evidence="9" type="ORF">SAMN05216550_1048</name>
</gene>
<evidence type="ECO:0000313" key="10">
    <source>
        <dbReference type="Proteomes" id="UP000183529"/>
    </source>
</evidence>
<comment type="similarity">
    <text evidence="2">Belongs to the HIBADH-related family.</text>
</comment>
<dbReference type="GO" id="GO:0008442">
    <property type="term" value="F:3-hydroxyisobutyrate dehydrogenase activity"/>
    <property type="evidence" value="ECO:0007669"/>
    <property type="project" value="InterPro"/>
</dbReference>
<dbReference type="GO" id="GO:0009083">
    <property type="term" value="P:branched-chain amino acid catabolic process"/>
    <property type="evidence" value="ECO:0007669"/>
    <property type="project" value="UniProtKB-KW"/>
</dbReference>
<dbReference type="Pfam" id="PF14833">
    <property type="entry name" value="NAD_binding_11"/>
    <property type="match status" value="1"/>
</dbReference>
<organism evidence="9 10">
    <name type="scientific">Paraburkholderia tropica</name>
    <dbReference type="NCBI Taxonomy" id="92647"/>
    <lineage>
        <taxon>Bacteria</taxon>
        <taxon>Pseudomonadati</taxon>
        <taxon>Pseudomonadota</taxon>
        <taxon>Betaproteobacteria</taxon>
        <taxon>Burkholderiales</taxon>
        <taxon>Burkholderiaceae</taxon>
        <taxon>Paraburkholderia</taxon>
    </lineage>
</organism>
<dbReference type="PANTHER" id="PTHR22981">
    <property type="entry name" value="3-HYDROXYISOBUTYRATE DEHYDROGENASE-RELATED"/>
    <property type="match status" value="1"/>
</dbReference>
<dbReference type="PANTHER" id="PTHR22981:SF7">
    <property type="entry name" value="3-HYDROXYISOBUTYRATE DEHYDROGENASE, MITOCHONDRIAL"/>
    <property type="match status" value="1"/>
</dbReference>
<dbReference type="PIRSF" id="PIRSF000103">
    <property type="entry name" value="HIBADH"/>
    <property type="match status" value="1"/>
</dbReference>
<evidence type="ECO:0000259" key="8">
    <source>
        <dbReference type="Pfam" id="PF14833"/>
    </source>
</evidence>
<comment type="pathway">
    <text evidence="1">Amino-acid degradation.</text>
</comment>
<dbReference type="SUPFAM" id="SSF48179">
    <property type="entry name" value="6-phosphogluconate dehydrogenase C-terminal domain-like"/>
    <property type="match status" value="1"/>
</dbReference>
<dbReference type="NCBIfam" id="TIGR01692">
    <property type="entry name" value="HIBADH"/>
    <property type="match status" value="1"/>
</dbReference>
<dbReference type="Proteomes" id="UP000183529">
    <property type="component" value="Unassembled WGS sequence"/>
</dbReference>
<evidence type="ECO:0000313" key="9">
    <source>
        <dbReference type="EMBL" id="SEJ32338.1"/>
    </source>
</evidence>
<dbReference type="Gene3D" id="3.40.50.720">
    <property type="entry name" value="NAD(P)-binding Rossmann-like Domain"/>
    <property type="match status" value="1"/>
</dbReference>